<accession>A0AAD1R0N0</accession>
<dbReference type="Proteomes" id="UP001295444">
    <property type="component" value="Chromosome 01"/>
</dbReference>
<feature type="compositionally biased region" description="Polar residues" evidence="2">
    <location>
        <begin position="181"/>
        <end position="191"/>
    </location>
</feature>
<evidence type="ECO:0000313" key="3">
    <source>
        <dbReference type="EMBL" id="CAH2221094.1"/>
    </source>
</evidence>
<protein>
    <recommendedName>
        <fullName evidence="5">MyoD family inhibitor domain containing</fullName>
    </recommendedName>
</protein>
<dbReference type="EMBL" id="OW240912">
    <property type="protein sequence ID" value="CAH2221094.1"/>
    <property type="molecule type" value="Genomic_DNA"/>
</dbReference>
<dbReference type="PANTHER" id="PTHR15304:SF1">
    <property type="entry name" value="MYOD FAMILY INHIBITOR"/>
    <property type="match status" value="1"/>
</dbReference>
<feature type="region of interest" description="Disordered" evidence="2">
    <location>
        <begin position="71"/>
        <end position="90"/>
    </location>
</feature>
<reference evidence="3" key="1">
    <citation type="submission" date="2022-03" db="EMBL/GenBank/DDBJ databases">
        <authorList>
            <person name="Alioto T."/>
            <person name="Alioto T."/>
            <person name="Gomez Garrido J."/>
        </authorList>
    </citation>
    <scope>NUCLEOTIDE SEQUENCE</scope>
</reference>
<dbReference type="GO" id="GO:0010468">
    <property type="term" value="P:regulation of gene expression"/>
    <property type="evidence" value="ECO:0007669"/>
    <property type="project" value="UniProtKB-ARBA"/>
</dbReference>
<dbReference type="PANTHER" id="PTHR15304">
    <property type="entry name" value="MYOD FAMILY INHIBITOR"/>
    <property type="match status" value="1"/>
</dbReference>
<feature type="region of interest" description="Disordered" evidence="2">
    <location>
        <begin position="159"/>
        <end position="192"/>
    </location>
</feature>
<organism evidence="3 4">
    <name type="scientific">Pelobates cultripes</name>
    <name type="common">Western spadefoot toad</name>
    <dbReference type="NCBI Taxonomy" id="61616"/>
    <lineage>
        <taxon>Eukaryota</taxon>
        <taxon>Metazoa</taxon>
        <taxon>Chordata</taxon>
        <taxon>Craniata</taxon>
        <taxon>Vertebrata</taxon>
        <taxon>Euteleostomi</taxon>
        <taxon>Amphibia</taxon>
        <taxon>Batrachia</taxon>
        <taxon>Anura</taxon>
        <taxon>Pelobatoidea</taxon>
        <taxon>Pelobatidae</taxon>
        <taxon>Pelobates</taxon>
    </lineage>
</organism>
<evidence type="ECO:0000256" key="2">
    <source>
        <dbReference type="SAM" id="MobiDB-lite"/>
    </source>
</evidence>
<evidence type="ECO:0000256" key="1">
    <source>
        <dbReference type="ARBA" id="ARBA00025778"/>
    </source>
</evidence>
<feature type="compositionally biased region" description="Polar residues" evidence="2">
    <location>
        <begin position="41"/>
        <end position="55"/>
    </location>
</feature>
<gene>
    <name evidence="3" type="ORF">PECUL_23A058816</name>
</gene>
<feature type="region of interest" description="Disordered" evidence="2">
    <location>
        <begin position="1"/>
        <end position="55"/>
    </location>
</feature>
<evidence type="ECO:0008006" key="5">
    <source>
        <dbReference type="Google" id="ProtNLM"/>
    </source>
</evidence>
<dbReference type="Pfam" id="PF15316">
    <property type="entry name" value="MDFI"/>
    <property type="match status" value="1"/>
</dbReference>
<feature type="compositionally biased region" description="Polar residues" evidence="2">
    <location>
        <begin position="161"/>
        <end position="174"/>
    </location>
</feature>
<sequence>MFQDINTPTPAPCSPSHDPGDLTDTLISTQDEELEQPEILPSNNESPQQTVATESPIRTYTLISTQDEALEQPKILPSNNESPPQTVVTESPKRTYTLLSRQDGASEQSIIIPSFNGSPQQTVDEEIPKTTHSLRSPMINSAKITNGSSFLCNSEIPKGYNHQTKGPKKSSSQNRLEKQTSKASNEGSQSPSLPPGYEKDCCVHCTLALLFCQFLSLCNLLLDVLTCGSCSVDSSEFCCSCCSIEGCPDCSDSCGTDCGIVDACCESADCLEICMECCGLCFSN</sequence>
<name>A0AAD1R0N0_PELCU</name>
<proteinExistence type="inferred from homology"/>
<dbReference type="AlphaFoldDB" id="A0AAD1R0N0"/>
<comment type="similarity">
    <text evidence="1">Belongs to the MDFI family.</text>
</comment>
<dbReference type="InterPro" id="IPR026134">
    <property type="entry name" value="MDFI/MDFIC"/>
</dbReference>
<keyword evidence="4" id="KW-1185">Reference proteome</keyword>
<evidence type="ECO:0000313" key="4">
    <source>
        <dbReference type="Proteomes" id="UP001295444"/>
    </source>
</evidence>
<feature type="compositionally biased region" description="Polar residues" evidence="2">
    <location>
        <begin position="77"/>
        <end position="89"/>
    </location>
</feature>